<name>A0A8F5RBA7_9VIRU</name>
<evidence type="ECO:0000313" key="4">
    <source>
        <dbReference type="EMBL" id="QXN75526.1"/>
    </source>
</evidence>
<sequence length="295" mass="34060">MPRRATRYRRRPRARRRPRFFRSTVPFRGRRSRRYTRSTPSRRRILSVASIKKRDNMMPYVRTPDGGYVQGPITTTTGFTSLFMPSARDLAKTAAGESTRERQHTFSVGYKERLQVDILGGGVWKWRRVVFTYKGSSLYDADPTWTQPFFDKATDPEGTDMVRLIGQPPSDQATHIRSVLWDGTEGLDWQSEFTAKVDTSRVTPMYDRIVTFNPRNESGFSRTFRLWHPTRKNLVYSDEEQGGTPHDPGRYTSVNGKPGMGDLYVYDIVYKAVPAAAANGEMIFSPEGTYYWHER</sequence>
<reference evidence="2" key="1">
    <citation type="submission" date="2021-02" db="EMBL/GenBank/DDBJ databases">
        <title>Agricultural practices are the primary influencer of seasonal variation in a dryland aerobiome.</title>
        <authorList>
            <person name="Finn D.R."/>
            <person name="Maldonado J."/>
            <person name="Schmidlin K."/>
            <person name="Kraberger S."/>
            <person name="Fontenele R.S."/>
            <person name="Herckes P."/>
            <person name="Fraser M."/>
            <person name="Garcia-Pichel F."/>
            <person name="Varsani A."/>
        </authorList>
    </citation>
    <scope>NUCLEOTIDE SEQUENCE</scope>
    <source>
        <strain evidence="3">D10_10109</strain>
        <strain evidence="1">D12_1161</strain>
        <strain evidence="4">D1_795</strain>
        <strain evidence="2">D3_964</strain>
    </source>
</reference>
<accession>A0A8F5RBA7</accession>
<evidence type="ECO:0000313" key="1">
    <source>
        <dbReference type="EMBL" id="QXN75502.1"/>
    </source>
</evidence>
<organism evidence="2">
    <name type="scientific">Genomoviridae sp</name>
    <dbReference type="NCBI Taxonomy" id="2202565"/>
    <lineage>
        <taxon>Viruses</taxon>
        <taxon>Monodnaviria</taxon>
        <taxon>Shotokuvirae</taxon>
        <taxon>Cressdnaviricota</taxon>
        <taxon>Repensiviricetes</taxon>
        <taxon>Geplafuvirales</taxon>
        <taxon>Genomoviridae</taxon>
    </lineage>
</organism>
<evidence type="ECO:0000313" key="2">
    <source>
        <dbReference type="EMBL" id="QXN75520.1"/>
    </source>
</evidence>
<dbReference type="EMBL" id="MW678903">
    <property type="protein sequence ID" value="QXN75520.1"/>
    <property type="molecule type" value="Genomic_DNA"/>
</dbReference>
<protein>
    <submittedName>
        <fullName evidence="2">Capsid protein</fullName>
    </submittedName>
</protein>
<dbReference type="EMBL" id="MW678906">
    <property type="protein sequence ID" value="QXN75526.1"/>
    <property type="molecule type" value="Genomic_DNA"/>
</dbReference>
<dbReference type="EMBL" id="MW678894">
    <property type="protein sequence ID" value="QXN75502.1"/>
    <property type="molecule type" value="Genomic_DNA"/>
</dbReference>
<evidence type="ECO:0000313" key="3">
    <source>
        <dbReference type="EMBL" id="QXN75524.1"/>
    </source>
</evidence>
<proteinExistence type="predicted"/>
<dbReference type="EMBL" id="MW678905">
    <property type="protein sequence ID" value="QXN75524.1"/>
    <property type="molecule type" value="Genomic_DNA"/>
</dbReference>